<dbReference type="InterPro" id="IPR000390">
    <property type="entry name" value="Small_drug/metabolite_transptr"/>
</dbReference>
<keyword evidence="8" id="KW-1185">Reference proteome</keyword>
<dbReference type="Pfam" id="PF10639">
    <property type="entry name" value="TMEM234"/>
    <property type="match status" value="1"/>
</dbReference>
<dbReference type="AlphaFoldDB" id="A0A4R6WJ65"/>
<evidence type="ECO:0000256" key="3">
    <source>
        <dbReference type="ARBA" id="ARBA00022692"/>
    </source>
</evidence>
<dbReference type="GO" id="GO:0022857">
    <property type="term" value="F:transmembrane transporter activity"/>
    <property type="evidence" value="ECO:0007669"/>
    <property type="project" value="InterPro"/>
</dbReference>
<sequence>MGGAIRQDQVPPTSLRDSVAMIAKEMWGALFLYALILSAGQLLFKKAALSTGTLASIADLRQVVFNLWLWIAFFLYVGATFLYVVILQRVPVSTAVLFNALCFVLVPLGAMALFGETLGWRHVIGVALIVAGLVVVTR</sequence>
<dbReference type="OrthoDB" id="7210375at2"/>
<dbReference type="InterPro" id="IPR018908">
    <property type="entry name" value="TMEM234"/>
</dbReference>
<dbReference type="EMBL" id="SNYW01000011">
    <property type="protein sequence ID" value="TDQ80432.1"/>
    <property type="molecule type" value="Genomic_DNA"/>
</dbReference>
<comment type="subcellular location">
    <subcellularLocation>
        <location evidence="1">Cell membrane</location>
        <topology evidence="1">Multi-pass membrane protein</topology>
    </subcellularLocation>
</comment>
<evidence type="ECO:0000256" key="6">
    <source>
        <dbReference type="SAM" id="Phobius"/>
    </source>
</evidence>
<feature type="transmembrane region" description="Helical" evidence="6">
    <location>
        <begin position="96"/>
        <end position="114"/>
    </location>
</feature>
<protein>
    <submittedName>
        <fullName evidence="7">Putative transmembrane family 234 protein</fullName>
    </submittedName>
</protein>
<organism evidence="7 8">
    <name type="scientific">Dongia mobilis</name>
    <dbReference type="NCBI Taxonomy" id="578943"/>
    <lineage>
        <taxon>Bacteria</taxon>
        <taxon>Pseudomonadati</taxon>
        <taxon>Pseudomonadota</taxon>
        <taxon>Alphaproteobacteria</taxon>
        <taxon>Rhodospirillales</taxon>
        <taxon>Dongiaceae</taxon>
        <taxon>Dongia</taxon>
    </lineage>
</organism>
<feature type="transmembrane region" description="Helical" evidence="6">
    <location>
        <begin position="64"/>
        <end position="84"/>
    </location>
</feature>
<evidence type="ECO:0000256" key="1">
    <source>
        <dbReference type="ARBA" id="ARBA00004651"/>
    </source>
</evidence>
<feature type="transmembrane region" description="Helical" evidence="6">
    <location>
        <begin position="120"/>
        <end position="137"/>
    </location>
</feature>
<accession>A0A4R6WJ65</accession>
<proteinExistence type="predicted"/>
<name>A0A4R6WJ65_9PROT</name>
<keyword evidence="4 6" id="KW-1133">Transmembrane helix</keyword>
<dbReference type="SUPFAM" id="SSF103481">
    <property type="entry name" value="Multidrug resistance efflux transporter EmrE"/>
    <property type="match status" value="1"/>
</dbReference>
<dbReference type="Proteomes" id="UP000295783">
    <property type="component" value="Unassembled WGS sequence"/>
</dbReference>
<evidence type="ECO:0000256" key="4">
    <source>
        <dbReference type="ARBA" id="ARBA00022989"/>
    </source>
</evidence>
<keyword evidence="5 6" id="KW-0472">Membrane</keyword>
<dbReference type="GO" id="GO:0005886">
    <property type="term" value="C:plasma membrane"/>
    <property type="evidence" value="ECO:0007669"/>
    <property type="project" value="UniProtKB-SubCell"/>
</dbReference>
<keyword evidence="2" id="KW-1003">Cell membrane</keyword>
<dbReference type="InterPro" id="IPR037185">
    <property type="entry name" value="EmrE-like"/>
</dbReference>
<dbReference type="PANTHER" id="PTHR30561">
    <property type="entry name" value="SMR FAMILY PROTON-DEPENDENT DRUG EFFLUX TRANSPORTER SUGE"/>
    <property type="match status" value="1"/>
</dbReference>
<keyword evidence="3 6" id="KW-0812">Transmembrane</keyword>
<evidence type="ECO:0000256" key="2">
    <source>
        <dbReference type="ARBA" id="ARBA00022475"/>
    </source>
</evidence>
<evidence type="ECO:0000256" key="5">
    <source>
        <dbReference type="ARBA" id="ARBA00023136"/>
    </source>
</evidence>
<reference evidence="7 8" key="1">
    <citation type="submission" date="2019-03" db="EMBL/GenBank/DDBJ databases">
        <title>Genomic Encyclopedia of Type Strains, Phase III (KMG-III): the genomes of soil and plant-associated and newly described type strains.</title>
        <authorList>
            <person name="Whitman W."/>
        </authorList>
    </citation>
    <scope>NUCLEOTIDE SEQUENCE [LARGE SCALE GENOMIC DNA]</scope>
    <source>
        <strain evidence="7 8">CGMCC 1.7660</strain>
    </source>
</reference>
<evidence type="ECO:0000313" key="8">
    <source>
        <dbReference type="Proteomes" id="UP000295783"/>
    </source>
</evidence>
<feature type="transmembrane region" description="Helical" evidence="6">
    <location>
        <begin position="26"/>
        <end position="44"/>
    </location>
</feature>
<dbReference type="PANTHER" id="PTHR30561:SF9">
    <property type="entry name" value="4-AMINO-4-DEOXY-L-ARABINOSE-PHOSPHOUNDECAPRENOL FLIPPASE SUBUNIT ARNF-RELATED"/>
    <property type="match status" value="1"/>
</dbReference>
<evidence type="ECO:0000313" key="7">
    <source>
        <dbReference type="EMBL" id="TDQ80432.1"/>
    </source>
</evidence>
<dbReference type="Gene3D" id="1.10.3730.20">
    <property type="match status" value="1"/>
</dbReference>
<comment type="caution">
    <text evidence="7">The sequence shown here is derived from an EMBL/GenBank/DDBJ whole genome shotgun (WGS) entry which is preliminary data.</text>
</comment>
<gene>
    <name evidence="7" type="ORF">A8950_2962</name>
</gene>